<comment type="caution">
    <text evidence="2">The sequence shown here is derived from an EMBL/GenBank/DDBJ whole genome shotgun (WGS) entry which is preliminary data.</text>
</comment>
<keyword evidence="1" id="KW-0812">Transmembrane</keyword>
<dbReference type="EMBL" id="JARJLG010000172">
    <property type="protein sequence ID" value="KAJ7732783.1"/>
    <property type="molecule type" value="Genomic_DNA"/>
</dbReference>
<organism evidence="2 3">
    <name type="scientific">Mycena maculata</name>
    <dbReference type="NCBI Taxonomy" id="230809"/>
    <lineage>
        <taxon>Eukaryota</taxon>
        <taxon>Fungi</taxon>
        <taxon>Dikarya</taxon>
        <taxon>Basidiomycota</taxon>
        <taxon>Agaricomycotina</taxon>
        <taxon>Agaricomycetes</taxon>
        <taxon>Agaricomycetidae</taxon>
        <taxon>Agaricales</taxon>
        <taxon>Marasmiineae</taxon>
        <taxon>Mycenaceae</taxon>
        <taxon>Mycena</taxon>
    </lineage>
</organism>
<dbReference type="Proteomes" id="UP001215280">
    <property type="component" value="Unassembled WGS sequence"/>
</dbReference>
<sequence>MLIIFLQVLQTPRTRIQSLPLPLPTHTAGARGEGRRDSGYALSWIFSLRNYRRGHFLLSKYLRSSYHPGSFILLRPTYYLLSVLFLACRLSSTPLGPTSSTNLDSPTFYMPIRHLIHILSSSTVAARIYIPLLRPPSPLINVATLRYGDFRVSGMLLCCVGDDLTGMTLPLYFSSPIQIYLLCHTSLISLFFLFLFLYRPFYSFLLVSCILHLRKTNLILILCFSP</sequence>
<protein>
    <submittedName>
        <fullName evidence="2">Uncharacterized protein</fullName>
    </submittedName>
</protein>
<name>A0AAD7I1C2_9AGAR</name>
<evidence type="ECO:0000313" key="2">
    <source>
        <dbReference type="EMBL" id="KAJ7732783.1"/>
    </source>
</evidence>
<dbReference type="AlphaFoldDB" id="A0AAD7I1C2"/>
<keyword evidence="1" id="KW-0472">Membrane</keyword>
<gene>
    <name evidence="2" type="ORF">DFH07DRAFT_846202</name>
</gene>
<evidence type="ECO:0000256" key="1">
    <source>
        <dbReference type="SAM" id="Phobius"/>
    </source>
</evidence>
<keyword evidence="1" id="KW-1133">Transmembrane helix</keyword>
<proteinExistence type="predicted"/>
<accession>A0AAD7I1C2</accession>
<reference evidence="2" key="1">
    <citation type="submission" date="2023-03" db="EMBL/GenBank/DDBJ databases">
        <title>Massive genome expansion in bonnet fungi (Mycena s.s.) driven by repeated elements and novel gene families across ecological guilds.</title>
        <authorList>
            <consortium name="Lawrence Berkeley National Laboratory"/>
            <person name="Harder C.B."/>
            <person name="Miyauchi S."/>
            <person name="Viragh M."/>
            <person name="Kuo A."/>
            <person name="Thoen E."/>
            <person name="Andreopoulos B."/>
            <person name="Lu D."/>
            <person name="Skrede I."/>
            <person name="Drula E."/>
            <person name="Henrissat B."/>
            <person name="Morin E."/>
            <person name="Kohler A."/>
            <person name="Barry K."/>
            <person name="LaButti K."/>
            <person name="Morin E."/>
            <person name="Salamov A."/>
            <person name="Lipzen A."/>
            <person name="Mereny Z."/>
            <person name="Hegedus B."/>
            <person name="Baldrian P."/>
            <person name="Stursova M."/>
            <person name="Weitz H."/>
            <person name="Taylor A."/>
            <person name="Grigoriev I.V."/>
            <person name="Nagy L.G."/>
            <person name="Martin F."/>
            <person name="Kauserud H."/>
        </authorList>
    </citation>
    <scope>NUCLEOTIDE SEQUENCE</scope>
    <source>
        <strain evidence="2">CBHHK188m</strain>
    </source>
</reference>
<feature type="transmembrane region" description="Helical" evidence="1">
    <location>
        <begin position="179"/>
        <end position="198"/>
    </location>
</feature>
<evidence type="ECO:0000313" key="3">
    <source>
        <dbReference type="Proteomes" id="UP001215280"/>
    </source>
</evidence>
<keyword evidence="3" id="KW-1185">Reference proteome</keyword>